<feature type="transmembrane region" description="Helical" evidence="7">
    <location>
        <begin position="74"/>
        <end position="94"/>
    </location>
</feature>
<keyword evidence="4 7" id="KW-0812">Transmembrane</keyword>
<evidence type="ECO:0000256" key="1">
    <source>
        <dbReference type="ARBA" id="ARBA00004651"/>
    </source>
</evidence>
<keyword evidence="10" id="KW-1185">Reference proteome</keyword>
<evidence type="ECO:0000256" key="6">
    <source>
        <dbReference type="ARBA" id="ARBA00023136"/>
    </source>
</evidence>
<feature type="transmembrane region" description="Helical" evidence="7">
    <location>
        <begin position="201"/>
        <end position="218"/>
    </location>
</feature>
<feature type="transmembrane region" description="Helical" evidence="7">
    <location>
        <begin position="270"/>
        <end position="289"/>
    </location>
</feature>
<dbReference type="SUPFAM" id="SSF103473">
    <property type="entry name" value="MFS general substrate transporter"/>
    <property type="match status" value="1"/>
</dbReference>
<evidence type="ECO:0000256" key="2">
    <source>
        <dbReference type="ARBA" id="ARBA00022448"/>
    </source>
</evidence>
<keyword evidence="5 7" id="KW-1133">Transmembrane helix</keyword>
<evidence type="ECO:0000256" key="7">
    <source>
        <dbReference type="SAM" id="Phobius"/>
    </source>
</evidence>
<dbReference type="InterPro" id="IPR011701">
    <property type="entry name" value="MFS"/>
</dbReference>
<feature type="domain" description="Major facilitator superfamily (MFS) profile" evidence="8">
    <location>
        <begin position="9"/>
        <end position="383"/>
    </location>
</feature>
<keyword evidence="6 7" id="KW-0472">Membrane</keyword>
<dbReference type="InterPro" id="IPR047200">
    <property type="entry name" value="MFS_YcaD-like"/>
</dbReference>
<evidence type="ECO:0000259" key="8">
    <source>
        <dbReference type="PROSITE" id="PS50850"/>
    </source>
</evidence>
<dbReference type="OrthoDB" id="9607at2"/>
<protein>
    <submittedName>
        <fullName evidence="9">Predicted arabinose efflux permease, MFS family</fullName>
    </submittedName>
</protein>
<evidence type="ECO:0000313" key="9">
    <source>
        <dbReference type="EMBL" id="SFS41823.1"/>
    </source>
</evidence>
<dbReference type="InterPro" id="IPR020846">
    <property type="entry name" value="MFS_dom"/>
</dbReference>
<dbReference type="PROSITE" id="PS00216">
    <property type="entry name" value="SUGAR_TRANSPORT_1"/>
    <property type="match status" value="1"/>
</dbReference>
<feature type="transmembrane region" description="Helical" evidence="7">
    <location>
        <begin position="160"/>
        <end position="180"/>
    </location>
</feature>
<dbReference type="AlphaFoldDB" id="A0A1I6PNM8"/>
<feature type="transmembrane region" description="Helical" evidence="7">
    <location>
        <begin position="295"/>
        <end position="318"/>
    </location>
</feature>
<dbReference type="PANTHER" id="PTHR23521">
    <property type="entry name" value="TRANSPORTER MFS SUPERFAMILY"/>
    <property type="match status" value="1"/>
</dbReference>
<feature type="transmembrane region" description="Helical" evidence="7">
    <location>
        <begin position="330"/>
        <end position="348"/>
    </location>
</feature>
<dbReference type="Pfam" id="PF00083">
    <property type="entry name" value="Sugar_tr"/>
    <property type="match status" value="1"/>
</dbReference>
<gene>
    <name evidence="9" type="ORF">SAMN05444972_10236</name>
</gene>
<dbReference type="Proteomes" id="UP000198660">
    <property type="component" value="Unassembled WGS sequence"/>
</dbReference>
<accession>A0A1I6PNM8</accession>
<comment type="subcellular location">
    <subcellularLocation>
        <location evidence="1">Cell membrane</location>
        <topology evidence="1">Multi-pass membrane protein</topology>
    </subcellularLocation>
</comment>
<dbReference type="CDD" id="cd17477">
    <property type="entry name" value="MFS_YcaD_like"/>
    <property type="match status" value="1"/>
</dbReference>
<reference evidence="10" key="1">
    <citation type="submission" date="2016-10" db="EMBL/GenBank/DDBJ databases">
        <authorList>
            <person name="Varghese N."/>
            <person name="Submissions S."/>
        </authorList>
    </citation>
    <scope>NUCLEOTIDE SEQUENCE [LARGE SCALE GENOMIC DNA]</scope>
    <source>
        <strain evidence="10">DSM 45789</strain>
    </source>
</reference>
<feature type="transmembrane region" description="Helical" evidence="7">
    <location>
        <begin position="360"/>
        <end position="378"/>
    </location>
</feature>
<evidence type="ECO:0000313" key="10">
    <source>
        <dbReference type="Proteomes" id="UP000198660"/>
    </source>
</evidence>
<proteinExistence type="predicted"/>
<keyword evidence="3" id="KW-1003">Cell membrane</keyword>
<dbReference type="GO" id="GO:0022857">
    <property type="term" value="F:transmembrane transporter activity"/>
    <property type="evidence" value="ECO:0007669"/>
    <property type="project" value="InterPro"/>
</dbReference>
<dbReference type="PANTHER" id="PTHR23521:SF2">
    <property type="entry name" value="TRANSPORTER MFS SUPERFAMILY"/>
    <property type="match status" value="1"/>
</dbReference>
<feature type="transmembrane region" description="Helical" evidence="7">
    <location>
        <begin position="49"/>
        <end position="67"/>
    </location>
</feature>
<evidence type="ECO:0000256" key="5">
    <source>
        <dbReference type="ARBA" id="ARBA00022989"/>
    </source>
</evidence>
<dbReference type="InterPro" id="IPR005828">
    <property type="entry name" value="MFS_sugar_transport-like"/>
</dbReference>
<sequence length="399" mass="43391">MKPRSERRWFLVLLGVVATAGLTQGLLLPLVATLLEKKGVSSSMNGLHATALYLGILLSTPFCGWLVRRYGYRFVILIGMVLLLGCTFLFPIFTGFVPWMVLRFLIGVGDSILHYATQLWITAESPVHLRGRRVSQYGLAFAMGFGLGPLGMNLLKWGEWVPFITMGVLLLFVFGGTFFLKDQRPPVDSRVEASRSRMLRIYRWSFVALCPAFLYGFLEATLSGSFPVYGLRNGLGTSWVSILISAFVYGSLLFQLPLGILSDRLGRKKVLGGICFIGAIGMAVIPLVIENAWLLLLVFALVGGLLGSLFSLGLAFLADILPMEDLPEGNALASAHFAIGCVLGPYIGGVLIQSVGGDSLFYLIAGTLLAFVILTLRYQTPSPVRAYDGSEGEKITSEG</sequence>
<organism evidence="9 10">
    <name type="scientific">Marininema halotolerans</name>
    <dbReference type="NCBI Taxonomy" id="1155944"/>
    <lineage>
        <taxon>Bacteria</taxon>
        <taxon>Bacillati</taxon>
        <taxon>Bacillota</taxon>
        <taxon>Bacilli</taxon>
        <taxon>Bacillales</taxon>
        <taxon>Thermoactinomycetaceae</taxon>
        <taxon>Marininema</taxon>
    </lineage>
</organism>
<feature type="transmembrane region" description="Helical" evidence="7">
    <location>
        <begin position="238"/>
        <end position="258"/>
    </location>
</feature>
<dbReference type="EMBL" id="FPAA01000002">
    <property type="protein sequence ID" value="SFS41823.1"/>
    <property type="molecule type" value="Genomic_DNA"/>
</dbReference>
<dbReference type="Gene3D" id="1.20.1250.20">
    <property type="entry name" value="MFS general substrate transporter like domains"/>
    <property type="match status" value="2"/>
</dbReference>
<dbReference type="InterPro" id="IPR005829">
    <property type="entry name" value="Sugar_transporter_CS"/>
</dbReference>
<evidence type="ECO:0000256" key="4">
    <source>
        <dbReference type="ARBA" id="ARBA00022692"/>
    </source>
</evidence>
<dbReference type="RefSeq" id="WP_091833581.1">
    <property type="nucleotide sequence ID" value="NZ_FPAA01000002.1"/>
</dbReference>
<dbReference type="PROSITE" id="PS50850">
    <property type="entry name" value="MFS"/>
    <property type="match status" value="1"/>
</dbReference>
<dbReference type="InterPro" id="IPR036259">
    <property type="entry name" value="MFS_trans_sf"/>
</dbReference>
<evidence type="ECO:0000256" key="3">
    <source>
        <dbReference type="ARBA" id="ARBA00022475"/>
    </source>
</evidence>
<name>A0A1I6PNM8_9BACL</name>
<dbReference type="GO" id="GO:0005886">
    <property type="term" value="C:plasma membrane"/>
    <property type="evidence" value="ECO:0007669"/>
    <property type="project" value="UniProtKB-SubCell"/>
</dbReference>
<keyword evidence="2" id="KW-0813">Transport</keyword>
<dbReference type="Pfam" id="PF07690">
    <property type="entry name" value="MFS_1"/>
    <property type="match status" value="1"/>
</dbReference>